<evidence type="ECO:0000313" key="3">
    <source>
        <dbReference type="Proteomes" id="UP000750711"/>
    </source>
</evidence>
<dbReference type="Proteomes" id="UP000750711">
    <property type="component" value="Unassembled WGS sequence"/>
</dbReference>
<comment type="caution">
    <text evidence="2">The sequence shown here is derived from an EMBL/GenBank/DDBJ whole genome shotgun (WGS) entry which is preliminary data.</text>
</comment>
<evidence type="ECO:0000256" key="1">
    <source>
        <dbReference type="SAM" id="MobiDB-lite"/>
    </source>
</evidence>
<keyword evidence="3" id="KW-1185">Reference proteome</keyword>
<gene>
    <name evidence="2" type="ORF">GP486_005203</name>
</gene>
<dbReference type="EMBL" id="JAGHQM010000943">
    <property type="protein sequence ID" value="KAH0557007.1"/>
    <property type="molecule type" value="Genomic_DNA"/>
</dbReference>
<feature type="region of interest" description="Disordered" evidence="1">
    <location>
        <begin position="1"/>
        <end position="30"/>
    </location>
</feature>
<organism evidence="2 3">
    <name type="scientific">Trichoglossum hirsutum</name>
    <dbReference type="NCBI Taxonomy" id="265104"/>
    <lineage>
        <taxon>Eukaryota</taxon>
        <taxon>Fungi</taxon>
        <taxon>Dikarya</taxon>
        <taxon>Ascomycota</taxon>
        <taxon>Pezizomycotina</taxon>
        <taxon>Geoglossomycetes</taxon>
        <taxon>Geoglossales</taxon>
        <taxon>Geoglossaceae</taxon>
        <taxon>Trichoglossum</taxon>
    </lineage>
</organism>
<proteinExistence type="predicted"/>
<name>A0A9P8RN80_9PEZI</name>
<protein>
    <submittedName>
        <fullName evidence="2">Uncharacterized protein</fullName>
    </submittedName>
</protein>
<accession>A0A9P8RN80</accession>
<dbReference type="AlphaFoldDB" id="A0A9P8RN80"/>
<sequence>MSVVFPSMGPCATRADDDGDDIGKTPPFPSLAKVRQFTNNLPLMEPKPKESKKHLAVAKEGKFYIEDEDGPRKVFEAITEGAGWVVVLNACDPDSDCDTVWKKYSLGNGPDRFLGWESIKETIYHSTVFNPITERAILHLGGVFVVPQESMELFPQSGAEIPELVRVQGAPFYEPEPGDKSLVLMKTQFPSKPDEPDAKYRVYLLNYSHQKDYKGTGYKGEMLRSHIDIPSRAESVCPIRLTLLYELP</sequence>
<reference evidence="2" key="1">
    <citation type="submission" date="2021-03" db="EMBL/GenBank/DDBJ databases">
        <title>Comparative genomics and phylogenomic investigation of the class Geoglossomycetes provide insights into ecological specialization and systematics.</title>
        <authorList>
            <person name="Melie T."/>
            <person name="Pirro S."/>
            <person name="Miller A.N."/>
            <person name="Quandt A."/>
        </authorList>
    </citation>
    <scope>NUCLEOTIDE SEQUENCE</scope>
    <source>
        <strain evidence="2">CAQ_001_2017</strain>
    </source>
</reference>
<evidence type="ECO:0000313" key="2">
    <source>
        <dbReference type="EMBL" id="KAH0557007.1"/>
    </source>
</evidence>